<proteinExistence type="predicted"/>
<evidence type="ECO:0000313" key="2">
    <source>
        <dbReference type="EMBL" id="NDL57002.1"/>
    </source>
</evidence>
<keyword evidence="3" id="KW-1185">Reference proteome</keyword>
<accession>A0A7K3M263</accession>
<organism evidence="2 3">
    <name type="scientific">Phytoactinopolyspora mesophila</name>
    <dbReference type="NCBI Taxonomy" id="2650750"/>
    <lineage>
        <taxon>Bacteria</taxon>
        <taxon>Bacillati</taxon>
        <taxon>Actinomycetota</taxon>
        <taxon>Actinomycetes</taxon>
        <taxon>Jiangellales</taxon>
        <taxon>Jiangellaceae</taxon>
        <taxon>Phytoactinopolyspora</taxon>
    </lineage>
</organism>
<keyword evidence="2" id="KW-0067">ATP-binding</keyword>
<comment type="caution">
    <text evidence="2">The sequence shown here is derived from an EMBL/GenBank/DDBJ whole genome shotgun (WGS) entry which is preliminary data.</text>
</comment>
<sequence>MSVRSSPLFTSADASAAARRAARKEARRLIRQKRDDDRARRREEQTAERDTPRDVTHPRAGAHGPAAGRSWLPLRLQAHYATSAGLRVLYPFLADDGLGAIGMYIGRDLLAGASFCFDPWELYRARIVTNPNVLLAGVIGNGKSSLAKSIAWRSLAFGRKTYVPGDIKGEWSVVVEAAGGKVIRLGPGLPTRLNPLDEGTRPTGLSDTQWFTLVKARRRQLLRAIAETVLGGPLAPTEQTALTTALAVAEGAGGTPTLPTVVQHLLAPSPLATDLSSDDVAVLRDDGRRVGHALARMVHGDLAGMFDGESTTRFDPGLPMVSLDLSAFNENDEALPIIMTCASSWLEGALQDAQSGLRWIIYDEAWRLMSVTALLRRMQAQWKLSRAWGIANLAVIHRLSDLDAIGDAGSESRELAAGLLADCSTRIAYRQESDQLGQSAALLGLNPTQRDIIGELGVGEGLWRIGQRAYVVSHALSQTERKLFDTDERMTG</sequence>
<evidence type="ECO:0000313" key="3">
    <source>
        <dbReference type="Proteomes" id="UP000460435"/>
    </source>
</evidence>
<dbReference type="Proteomes" id="UP000460435">
    <property type="component" value="Unassembled WGS sequence"/>
</dbReference>
<gene>
    <name evidence="2" type="ORF">F7O44_07955</name>
</gene>
<feature type="region of interest" description="Disordered" evidence="1">
    <location>
        <begin position="23"/>
        <end position="66"/>
    </location>
</feature>
<evidence type="ECO:0000256" key="1">
    <source>
        <dbReference type="SAM" id="MobiDB-lite"/>
    </source>
</evidence>
<keyword evidence="2" id="KW-0547">Nucleotide-binding</keyword>
<dbReference type="InterPro" id="IPR027417">
    <property type="entry name" value="P-loop_NTPase"/>
</dbReference>
<name>A0A7K3M263_9ACTN</name>
<feature type="compositionally biased region" description="Basic and acidic residues" evidence="1">
    <location>
        <begin position="23"/>
        <end position="57"/>
    </location>
</feature>
<dbReference type="EMBL" id="WLZY01000002">
    <property type="protein sequence ID" value="NDL57002.1"/>
    <property type="molecule type" value="Genomic_DNA"/>
</dbReference>
<dbReference type="GO" id="GO:0005524">
    <property type="term" value="F:ATP binding"/>
    <property type="evidence" value="ECO:0007669"/>
    <property type="project" value="UniProtKB-KW"/>
</dbReference>
<protein>
    <submittedName>
        <fullName evidence="2">ATP-binding protein</fullName>
    </submittedName>
</protein>
<dbReference type="AlphaFoldDB" id="A0A7K3M263"/>
<reference evidence="2 3" key="1">
    <citation type="submission" date="2019-11" db="EMBL/GenBank/DDBJ databases">
        <authorList>
            <person name="Li X.-J."/>
            <person name="Feng X.-M."/>
        </authorList>
    </citation>
    <scope>NUCLEOTIDE SEQUENCE [LARGE SCALE GENOMIC DNA]</scope>
    <source>
        <strain evidence="2 3">XMNu-373</strain>
    </source>
</reference>
<dbReference type="SUPFAM" id="SSF52540">
    <property type="entry name" value="P-loop containing nucleoside triphosphate hydrolases"/>
    <property type="match status" value="1"/>
</dbReference>
<dbReference type="Gene3D" id="3.40.50.300">
    <property type="entry name" value="P-loop containing nucleotide triphosphate hydrolases"/>
    <property type="match status" value="2"/>
</dbReference>